<evidence type="ECO:0000256" key="1">
    <source>
        <dbReference type="SAM" id="MobiDB-lite"/>
    </source>
</evidence>
<feature type="region of interest" description="Disordered" evidence="1">
    <location>
        <begin position="157"/>
        <end position="211"/>
    </location>
</feature>
<dbReference type="Proteomes" id="UP000183567">
    <property type="component" value="Unassembled WGS sequence"/>
</dbReference>
<sequence length="323" mass="37121">MMGKVFSSIGICAGNAMSPKRDDMIGRQGTWQFMSAAAKHQDFEDDLESFLHVLTWTSVKYCPSNLTAQEHTTYLHTTFNEVEEKNGAFKNYDKLKTRFDLADPFWIRRMEDNVVHRYLKRMKMLENSIWFFSTIRQYLANSELKWPTGDKAHRLPLTLKLDTTETQKMRNSNRIDSQDQARSHSHFPGESNHSTKQKSSDPPAEKGGFESGASEHNIGFDMYHRLNTNTTYASIADTECSITVLYHSRKTSSLDYKGFDGRIAFLAVLLVSFVIITMLKRFIQNKRRPPLPPGPKPFPILGSIDTKTPWLTYTSWRADDANK</sequence>
<keyword evidence="2" id="KW-0812">Transmembrane</keyword>
<reference evidence="3 4" key="1">
    <citation type="submission" date="2016-03" db="EMBL/GenBank/DDBJ databases">
        <title>Comparative genomics of the ectomycorrhizal sister species Rhizopogon vinicolor and Rhizopogon vesiculosus (Basidiomycota: Boletales) reveals a divergence of the mating type B locus.</title>
        <authorList>
            <person name="Mujic A.B."/>
            <person name="Kuo A."/>
            <person name="Tritt A."/>
            <person name="Lipzen A."/>
            <person name="Chen C."/>
            <person name="Johnson J."/>
            <person name="Sharma A."/>
            <person name="Barry K."/>
            <person name="Grigoriev I.V."/>
            <person name="Spatafora J.W."/>
        </authorList>
    </citation>
    <scope>NUCLEOTIDE SEQUENCE [LARGE SCALE GENOMIC DNA]</scope>
    <source>
        <strain evidence="3 4">AM-OR11-056</strain>
    </source>
</reference>
<keyword evidence="2" id="KW-0472">Membrane</keyword>
<name>A0A1J8Q708_9AGAM</name>
<gene>
    <name evidence="3" type="ORF">AZE42_11826</name>
</gene>
<protein>
    <submittedName>
        <fullName evidence="3">Uncharacterized protein</fullName>
    </submittedName>
</protein>
<evidence type="ECO:0000313" key="4">
    <source>
        <dbReference type="Proteomes" id="UP000183567"/>
    </source>
</evidence>
<comment type="caution">
    <text evidence="3">The sequence shown here is derived from an EMBL/GenBank/DDBJ whole genome shotgun (WGS) entry which is preliminary data.</text>
</comment>
<dbReference type="OrthoDB" id="2687543at2759"/>
<accession>A0A1J8Q708</accession>
<evidence type="ECO:0000313" key="3">
    <source>
        <dbReference type="EMBL" id="OJA07516.1"/>
    </source>
</evidence>
<organism evidence="3 4">
    <name type="scientific">Rhizopogon vesiculosus</name>
    <dbReference type="NCBI Taxonomy" id="180088"/>
    <lineage>
        <taxon>Eukaryota</taxon>
        <taxon>Fungi</taxon>
        <taxon>Dikarya</taxon>
        <taxon>Basidiomycota</taxon>
        <taxon>Agaricomycotina</taxon>
        <taxon>Agaricomycetes</taxon>
        <taxon>Agaricomycetidae</taxon>
        <taxon>Boletales</taxon>
        <taxon>Suillineae</taxon>
        <taxon>Rhizopogonaceae</taxon>
        <taxon>Rhizopogon</taxon>
    </lineage>
</organism>
<feature type="transmembrane region" description="Helical" evidence="2">
    <location>
        <begin position="261"/>
        <end position="279"/>
    </location>
</feature>
<keyword evidence="4" id="KW-1185">Reference proteome</keyword>
<dbReference type="AlphaFoldDB" id="A0A1J8Q708"/>
<proteinExistence type="predicted"/>
<evidence type="ECO:0000256" key="2">
    <source>
        <dbReference type="SAM" id="Phobius"/>
    </source>
</evidence>
<dbReference type="EMBL" id="LVVM01006635">
    <property type="protein sequence ID" value="OJA07516.1"/>
    <property type="molecule type" value="Genomic_DNA"/>
</dbReference>
<keyword evidence="2" id="KW-1133">Transmembrane helix</keyword>